<keyword evidence="6" id="KW-1185">Reference proteome</keyword>
<evidence type="ECO:0000256" key="1">
    <source>
        <dbReference type="ARBA" id="ARBA00004255"/>
    </source>
</evidence>
<name>A0ABW2KB09_9ACTN</name>
<evidence type="ECO:0000256" key="2">
    <source>
        <dbReference type="ARBA" id="ARBA00023034"/>
    </source>
</evidence>
<accession>A0ABW2KB09</accession>
<evidence type="ECO:0000313" key="5">
    <source>
        <dbReference type="EMBL" id="MFC7326544.1"/>
    </source>
</evidence>
<protein>
    <submittedName>
        <fullName evidence="5">GPP34 family phosphoprotein</fullName>
    </submittedName>
</protein>
<dbReference type="EMBL" id="JBHTBH010000001">
    <property type="protein sequence ID" value="MFC7326544.1"/>
    <property type="molecule type" value="Genomic_DNA"/>
</dbReference>
<dbReference type="Gene3D" id="1.10.3630.10">
    <property type="entry name" value="yeast vps74-n-term truncation variant domain like"/>
    <property type="match status" value="1"/>
</dbReference>
<gene>
    <name evidence="5" type="ORF">ACFQRF_02215</name>
</gene>
<dbReference type="RefSeq" id="WP_379868344.1">
    <property type="nucleotide sequence ID" value="NZ_JBHTBH010000001.1"/>
</dbReference>
<evidence type="ECO:0000256" key="4">
    <source>
        <dbReference type="ARBA" id="ARBA00023136"/>
    </source>
</evidence>
<keyword evidence="4" id="KW-0472">Membrane</keyword>
<reference evidence="6" key="1">
    <citation type="journal article" date="2019" name="Int. J. Syst. Evol. Microbiol.">
        <title>The Global Catalogue of Microorganisms (GCM) 10K type strain sequencing project: providing services to taxonomists for standard genome sequencing and annotation.</title>
        <authorList>
            <consortium name="The Broad Institute Genomics Platform"/>
            <consortium name="The Broad Institute Genome Sequencing Center for Infectious Disease"/>
            <person name="Wu L."/>
            <person name="Ma J."/>
        </authorList>
    </citation>
    <scope>NUCLEOTIDE SEQUENCE [LARGE SCALE GENOMIC DNA]</scope>
    <source>
        <strain evidence="6">CGMCC 4.7382</strain>
    </source>
</reference>
<comment type="caution">
    <text evidence="5">The sequence shown here is derived from an EMBL/GenBank/DDBJ whole genome shotgun (WGS) entry which is preliminary data.</text>
</comment>
<evidence type="ECO:0000313" key="6">
    <source>
        <dbReference type="Proteomes" id="UP001596540"/>
    </source>
</evidence>
<dbReference type="Proteomes" id="UP001596540">
    <property type="component" value="Unassembled WGS sequence"/>
</dbReference>
<proteinExistence type="predicted"/>
<evidence type="ECO:0000256" key="3">
    <source>
        <dbReference type="ARBA" id="ARBA00023121"/>
    </source>
</evidence>
<comment type="subcellular location">
    <subcellularLocation>
        <location evidence="1">Golgi apparatus membrane</location>
        <topology evidence="1">Peripheral membrane protein</topology>
        <orientation evidence="1">Cytoplasmic side</orientation>
    </subcellularLocation>
</comment>
<organism evidence="5 6">
    <name type="scientific">Marinactinospora rubrisoli</name>
    <dbReference type="NCBI Taxonomy" id="2715399"/>
    <lineage>
        <taxon>Bacteria</taxon>
        <taxon>Bacillati</taxon>
        <taxon>Actinomycetota</taxon>
        <taxon>Actinomycetes</taxon>
        <taxon>Streptosporangiales</taxon>
        <taxon>Nocardiopsidaceae</taxon>
        <taxon>Marinactinospora</taxon>
    </lineage>
</organism>
<dbReference type="Pfam" id="PF05719">
    <property type="entry name" value="GPP34"/>
    <property type="match status" value="1"/>
</dbReference>
<keyword evidence="2" id="KW-0333">Golgi apparatus</keyword>
<keyword evidence="3" id="KW-0446">Lipid-binding</keyword>
<dbReference type="InterPro" id="IPR038261">
    <property type="entry name" value="GPP34-like_sf"/>
</dbReference>
<sequence>MSDPLIAEELLLLAYHPDTGRPLATDTRLTAGLAGALLAELALTGRVAIERDRVHAAGASQPGGHPELDLLAAEIARQRRPARVRSWVSRTGSLRLRRALQESAVQRRLLNRERVTVLRVFHREDYRPADPSTRAELLDRLRAMLMGGRAPDPRSTALLGILGATRLDRRLFADLPARERRRRMKRLLADDRIGRAVLAVIKSVEYVGGGGDGDGGGGE</sequence>
<dbReference type="InterPro" id="IPR008628">
    <property type="entry name" value="GPP34-like"/>
</dbReference>